<accession>A0AAW4IU58</accession>
<evidence type="ECO:0007829" key="7">
    <source>
        <dbReference type="PDB" id="9JH8"/>
    </source>
</evidence>
<name>A0AAW4IU58_CLOPF</name>
<dbReference type="PANTHER" id="PTHR22891">
    <property type="entry name" value="EUKARYOTIC TRANSLATION INITIATION FACTOR 2C"/>
    <property type="match status" value="1"/>
</dbReference>
<feature type="domain" description="Piwi" evidence="3">
    <location>
        <begin position="452"/>
        <end position="735"/>
    </location>
</feature>
<dbReference type="AlphaFoldDB" id="A0AAW4IU58"/>
<dbReference type="PROSITE" id="PS50822">
    <property type="entry name" value="PIWI"/>
    <property type="match status" value="1"/>
</dbReference>
<dbReference type="Pfam" id="PF02171">
    <property type="entry name" value="Piwi"/>
    <property type="match status" value="1"/>
</dbReference>
<proteinExistence type="evidence at protein level"/>
<dbReference type="InterPro" id="IPR003165">
    <property type="entry name" value="Piwi"/>
</dbReference>
<evidence type="ECO:0000313" key="4">
    <source>
        <dbReference type="EMBL" id="MBO3357574.1"/>
    </source>
</evidence>
<dbReference type="PDB" id="9JH7">
    <property type="method" value="EM"/>
    <property type="resolution" value="3.40 A"/>
    <property type="chains" value="A=1-745"/>
</dbReference>
<reference evidence="6 7" key="2">
    <citation type="submission" date="2024-09" db="PDB data bank">
        <title>Dimeric state and novel nucleotide-binding pocket drive CpAgo-mediated DNA cleavage.</title>
        <authorList>
            <person name="Liu Y."/>
            <person name="Li S."/>
            <person name="Zhang K."/>
        </authorList>
    </citation>
    <scope>STRUCTURE BY ELECTRON MICROSCOPY (3.00 ANGSTROMS) IN COMPLEX WITH MN(2+)</scope>
</reference>
<evidence type="ECO:0000259" key="3">
    <source>
        <dbReference type="PROSITE" id="PS50822"/>
    </source>
</evidence>
<reference evidence="4" key="1">
    <citation type="submission" date="2020-12" db="EMBL/GenBank/DDBJ databases">
        <title>Comparative genomics of Clostridium perfringens reveals patterns of host-associated phylogenetic clades and virulence factors.</title>
        <authorList>
            <person name="Smith A.H."/>
            <person name="Geier R."/>
        </authorList>
    </citation>
    <scope>NUCLEOTIDE SEQUENCE</scope>
    <source>
        <strain evidence="4">CHD30677R</strain>
    </source>
</reference>
<dbReference type="PDB" id="9JHK">
    <property type="method" value="EM"/>
    <property type="resolution" value="3.42 A"/>
    <property type="chains" value="A=1-745"/>
</dbReference>
<dbReference type="PDB" id="9JH8">
    <property type="method" value="EM"/>
    <property type="resolution" value="3.81 A"/>
    <property type="chains" value="A=1-745"/>
</dbReference>
<evidence type="ECO:0000256" key="2">
    <source>
        <dbReference type="ARBA" id="ARBA00035032"/>
    </source>
</evidence>
<dbReference type="Proteomes" id="UP000668068">
    <property type="component" value="Unassembled WGS sequence"/>
</dbReference>
<evidence type="ECO:0007829" key="9">
    <source>
        <dbReference type="PDB" id="9JHN"/>
    </source>
</evidence>
<dbReference type="Gene3D" id="3.30.420.10">
    <property type="entry name" value="Ribonuclease H-like superfamily/Ribonuclease H"/>
    <property type="match status" value="1"/>
</dbReference>
<dbReference type="SMART" id="SM00950">
    <property type="entry name" value="Piwi"/>
    <property type="match status" value="1"/>
</dbReference>
<comment type="caution">
    <text evidence="4">The sequence shown here is derived from an EMBL/GenBank/DDBJ whole genome shotgun (WGS) entry which is preliminary data.</text>
</comment>
<keyword evidence="7 8" id="KW-0479">Metal-binding</keyword>
<dbReference type="EMBL" id="JAENQP010000001">
    <property type="protein sequence ID" value="MBO3357574.1"/>
    <property type="molecule type" value="Genomic_DNA"/>
</dbReference>
<keyword evidence="6 7" id="KW-0002">3D-structure</keyword>
<feature type="binding site" evidence="8 9">
    <location>
        <position position="538"/>
    </location>
    <ligand>
        <name>Mn(2+)</name>
        <dbReference type="ChEBI" id="CHEBI:29035"/>
        <label>1</label>
    </ligand>
</feature>
<dbReference type="PDB" id="9JHM">
    <property type="method" value="EM"/>
    <property type="resolution" value="3.20 A"/>
    <property type="chains" value="A=1-745"/>
</dbReference>
<evidence type="ECO:0007829" key="6">
    <source>
        <dbReference type="PDB" id="9JH7"/>
    </source>
</evidence>
<dbReference type="RefSeq" id="WP_003477422.1">
    <property type="nucleotide sequence ID" value="NZ_JAENQO010000001.1"/>
</dbReference>
<feature type="binding site" evidence="7 8">
    <location>
        <position position="745"/>
    </location>
    <ligand>
        <name>Mn(2+)</name>
        <dbReference type="ChEBI" id="CHEBI:29035"/>
        <label>2</label>
    </ligand>
</feature>
<evidence type="ECO:0007829" key="8">
    <source>
        <dbReference type="PDB" id="9JH9"/>
    </source>
</evidence>
<dbReference type="InterPro" id="IPR012337">
    <property type="entry name" value="RNaseH-like_sf"/>
</dbReference>
<dbReference type="Gene3D" id="3.40.50.2300">
    <property type="match status" value="1"/>
</dbReference>
<protein>
    <recommendedName>
        <fullName evidence="2">Protein argonaute</fullName>
    </recommendedName>
</protein>
<gene>
    <name evidence="4" type="ORF">JJB47_02115</name>
</gene>
<evidence type="ECO:0000313" key="5">
    <source>
        <dbReference type="Proteomes" id="UP000668068"/>
    </source>
</evidence>
<dbReference type="PDB" id="9JHN">
    <property type="method" value="EM"/>
    <property type="resolution" value="3.00 A"/>
    <property type="chains" value="A/B=1-745"/>
</dbReference>
<evidence type="ECO:0000256" key="1">
    <source>
        <dbReference type="ARBA" id="ARBA00035012"/>
    </source>
</evidence>
<feature type="binding site" evidence="8 9">
    <location>
        <position position="724"/>
    </location>
    <ligand>
        <name>Mn(2+)</name>
        <dbReference type="ChEBI" id="CHEBI:29035"/>
        <label>1</label>
    </ligand>
</feature>
<dbReference type="SUPFAM" id="SSF53098">
    <property type="entry name" value="Ribonuclease H-like"/>
    <property type="match status" value="1"/>
</dbReference>
<organism evidence="4 5">
    <name type="scientific">Clostridium perfringens</name>
    <dbReference type="NCBI Taxonomy" id="1502"/>
    <lineage>
        <taxon>Bacteria</taxon>
        <taxon>Bacillati</taxon>
        <taxon>Bacillota</taxon>
        <taxon>Clostridia</taxon>
        <taxon>Eubacteriales</taxon>
        <taxon>Clostridiaceae</taxon>
        <taxon>Clostridium</taxon>
    </lineage>
</organism>
<dbReference type="GO" id="GO:0003676">
    <property type="term" value="F:nucleic acid binding"/>
    <property type="evidence" value="ECO:0007669"/>
    <property type="project" value="InterPro"/>
</dbReference>
<sequence length="745" mass="85610">MSNLTVEAFEGIGSVNPMLFYQYKVTGKGKYDNVYKIIKSARYKMHSKNRFKPVFIKDDKLYTLEKLPDIEDLDFANINFVKSEVLSIEDNMSIYGEVVEYYINLKLKKVKVLGKYPKYRINYSKEILSNTLLTRELKDEFKKSNKGFNLKRKFRISPVVNKMGKVILYLSCSADFSTNKNIYEMLKEGLEVEGLAVKSEWSNISGNLVIESVLETKISEPTSLGQSLIDYYKNNNQGYRVKDFTDEDLNANIVNVRGNKKIYMYIPHALKPIITREYLAKNDPEFSKEIEQLIKMNMNYRYETLKSFVNDIGVIEELNNLSFKNKYYEDVKLLGYSSGKIDEPVLMGAKGIIKNKMQIFSNGFYKLPEGKVRFGVLYPKEFDGVSRKAIRAIYDFSKEGKYHGESNKYIAEHLINVEFNPKECIFEGYELGDITEYKKAALKLNNYNNVDFVIAIVPNMSDEEIENSYNPFKKIWAELNLPSQMISVKTAEIFANSRDNTALYYLHNIVLGILGKIGGIPWVVKDMKGDVDCFVGLDVGTREKGIHYPACSVVFDKYGKLINYYKPNIPQNGEKINTEILQEIFDKVLISYEEENGAYPKNIVIHRDGFSREDLDWYENYFGKKNIKFNIIEVKKSTPLKIASINEGNITNPEKGSYILRGNKAYMVTTDIKENLGSPKPLKIEKSYGDIDMLTALSQIYALTQIHVGATKSLRLPITTGYADKICKAIEFIPQGRVDNRLFFL</sequence>
<comment type="similarity">
    <text evidence="1">Belongs to the argonaute family. Long pAgo subfamily.</text>
</comment>
<dbReference type="PDB" id="9JH9">
    <property type="method" value="EM"/>
    <property type="resolution" value="3.42 A"/>
    <property type="chains" value="A/B=1-745"/>
</dbReference>
<dbReference type="InterPro" id="IPR036397">
    <property type="entry name" value="RNaseH_sf"/>
</dbReference>